<dbReference type="RefSeq" id="WP_154327591.1">
    <property type="nucleotide sequence ID" value="NZ_CP045696.1"/>
</dbReference>
<feature type="chain" id="PRO_5026666438" description="Lipoprotein" evidence="1">
    <location>
        <begin position="20"/>
        <end position="267"/>
    </location>
</feature>
<accession>A0A6L5XBW6</accession>
<name>A0A6L5XBW6_9BACT</name>
<feature type="signal peptide" evidence="1">
    <location>
        <begin position="1"/>
        <end position="19"/>
    </location>
</feature>
<organism evidence="2 3">
    <name type="scientific">Sodaliphilus pleomorphus</name>
    <dbReference type="NCBI Taxonomy" id="2606626"/>
    <lineage>
        <taxon>Bacteria</taxon>
        <taxon>Pseudomonadati</taxon>
        <taxon>Bacteroidota</taxon>
        <taxon>Bacteroidia</taxon>
        <taxon>Bacteroidales</taxon>
        <taxon>Muribaculaceae</taxon>
        <taxon>Sodaliphilus</taxon>
    </lineage>
</organism>
<comment type="caution">
    <text evidence="2">The sequence shown here is derived from an EMBL/GenBank/DDBJ whole genome shotgun (WGS) entry which is preliminary data.</text>
</comment>
<evidence type="ECO:0008006" key="4">
    <source>
        <dbReference type="Google" id="ProtNLM"/>
    </source>
</evidence>
<keyword evidence="3" id="KW-1185">Reference proteome</keyword>
<reference evidence="2 3" key="1">
    <citation type="submission" date="2019-08" db="EMBL/GenBank/DDBJ databases">
        <title>In-depth cultivation of the pig gut microbiome towards novel bacterial diversity and tailored functional studies.</title>
        <authorList>
            <person name="Wylensek D."/>
            <person name="Hitch T.C.A."/>
            <person name="Clavel T."/>
        </authorList>
    </citation>
    <scope>NUCLEOTIDE SEQUENCE [LARGE SCALE GENOMIC DNA]</scope>
    <source>
        <strain evidence="2 3">Oil-RF-744-WCA-WT-10</strain>
    </source>
</reference>
<evidence type="ECO:0000313" key="2">
    <source>
        <dbReference type="EMBL" id="MSS17005.1"/>
    </source>
</evidence>
<protein>
    <recommendedName>
        <fullName evidence="4">Lipoprotein</fullName>
    </recommendedName>
</protein>
<dbReference type="EMBL" id="VULT01000005">
    <property type="protein sequence ID" value="MSS17005.1"/>
    <property type="molecule type" value="Genomic_DNA"/>
</dbReference>
<dbReference type="AlphaFoldDB" id="A0A6L5XBW6"/>
<keyword evidence="1" id="KW-0732">Signal</keyword>
<dbReference type="Proteomes" id="UP000483362">
    <property type="component" value="Unassembled WGS sequence"/>
</dbReference>
<proteinExistence type="predicted"/>
<evidence type="ECO:0000256" key="1">
    <source>
        <dbReference type="SAM" id="SignalP"/>
    </source>
</evidence>
<evidence type="ECO:0000313" key="3">
    <source>
        <dbReference type="Proteomes" id="UP000483362"/>
    </source>
</evidence>
<gene>
    <name evidence="2" type="ORF">FYJ29_04395</name>
</gene>
<dbReference type="PROSITE" id="PS51257">
    <property type="entry name" value="PROKAR_LIPOPROTEIN"/>
    <property type="match status" value="1"/>
</dbReference>
<sequence length="267" mass="28487">MKKALLLLALLCTAAVFTACDDEDPADYLTIDDTDIHAIIAKGDSLVSTSQALMSAKLEKSDNDLEIHVKQFTFSGETGTTDFELDDFTVSNATYHSYDFYLASDRAGGHVLTNISGHVDTETQSMTLRFTVDGTFAVMAQTQYFYSTISNKLASYNAVSEPYYGFSFTNVGLGNTWSTATVAHNVTLGGTSYKAVTLTPDGGDYSVTASGRGFTVKAARARATVPSGSFNGTVTQLDETVDLAAKTFSLSFVLDGTPYSATGSLNI</sequence>